<keyword evidence="2" id="KW-1185">Reference proteome</keyword>
<dbReference type="STRING" id="1285928.SAMN04487894_11397"/>
<organism evidence="1 2">
    <name type="scientific">Niabella drilacis (strain DSM 25811 / CCM 8410 / CCUG 62505 / LMG 26954 / E90)</name>
    <dbReference type="NCBI Taxonomy" id="1285928"/>
    <lineage>
        <taxon>Bacteria</taxon>
        <taxon>Pseudomonadati</taxon>
        <taxon>Bacteroidota</taxon>
        <taxon>Chitinophagia</taxon>
        <taxon>Chitinophagales</taxon>
        <taxon>Chitinophagaceae</taxon>
        <taxon>Niabella</taxon>
    </lineage>
</organism>
<sequence>MMIQPYNNKERSFGITGKQAPKVSCIVLLLICLATLQGQSQTYIENPVYRIRPAADFETSPAFIIEHKASHTQRRLTPTLQLIYAALQPKITSTLMDGQPGIVQWETAQGSTTDIGELGSEQRVASSYRVGKNQIEFLFKPTPRANVSLVVKLLPQQTEPILTMSMTARMPGHYSLGFTGMPKIDTSDIDFVYQPLTWTWKRFPTKFALTEEAFANTAAVFTNHHHITEGLAVSPAAIPYRYALSAQWNNSGDPKNAFWSVFPSNGPKGNSLFGMAIRNPEGKAQPRIYAPLPGTMPSAMQQGQNYRCSLVYFLYPGNWQDGVARLLPSVFKYKNERENATTSLNGTINNMLQFAMNDLYSGWNAELKASNYQFDVPGTVKNVSALHPLSIALVTGDPDILKRRAIPMIEYVMSREKFLYTTSDTPHQAQAPSRLLNGPCVDIGELAGLNELTHHQTPAFIQEASRIFGVSRKLNMNTETGGGSWQDYLARFRMLHDSGDLKKAVQGANAYLALVYDQYSHTFFDSPGLRDKGAGFTTDYGLRIYDLLELYEQTKIARYLQAATAGAQQFLLWTRSTPLPPAGNIIVNKGGSVPGIFPGRRTSGIEGAGFVPMNVVSDVKQEMIPAWRTSLNGLVPEAPNTYAFGPVMLAHHAAWLLRLAKYTGDTLLRNAAYNSVIGRYANFPGYYFTSLHTNVYQQAGYSNHPYEQVKYNAIFYNHVWPHLALLFDFLVSDFYYRSKGAIDFPATYAPGYAFLTSNVYGAKTGEMMGHKNIRLWMPRNALQSDGIACNYLMGYNKEGLFIAFANTSKTSIKETFQLNSEVIAYNRQHRYAILRQGSQTKQTSIMKDGKFMITVPANGLVCIQIAGLGKDPGTLHSNQPVPQNRFIRYAAVSDSQAKATAMIIQPTNQVAVFYLYSNQTEKNWRQCRLRYRINNEQNWISKTDYSYPFEFDVELPRVSDVISFELTGTDQKGNAVTFPVQQINKP</sequence>
<gene>
    <name evidence="1" type="ORF">SAMN04487894_11397</name>
</gene>
<dbReference type="RefSeq" id="WP_090391934.1">
    <property type="nucleotide sequence ID" value="NZ_FMZO01000013.1"/>
</dbReference>
<dbReference type="Proteomes" id="UP000198757">
    <property type="component" value="Unassembled WGS sequence"/>
</dbReference>
<dbReference type="AlphaFoldDB" id="A0A1G6XJ21"/>
<evidence type="ECO:0000313" key="1">
    <source>
        <dbReference type="EMBL" id="SDD78244.1"/>
    </source>
</evidence>
<protein>
    <submittedName>
        <fullName evidence="1">Uncharacterized protein</fullName>
    </submittedName>
</protein>
<accession>A0A1G6XJ21</accession>
<proteinExistence type="predicted"/>
<name>A0A1G6XJ21_NIADE</name>
<dbReference type="OrthoDB" id="3796513at2"/>
<evidence type="ECO:0000313" key="2">
    <source>
        <dbReference type="Proteomes" id="UP000198757"/>
    </source>
</evidence>
<dbReference type="EMBL" id="FMZO01000013">
    <property type="protein sequence ID" value="SDD78244.1"/>
    <property type="molecule type" value="Genomic_DNA"/>
</dbReference>
<reference evidence="2" key="1">
    <citation type="submission" date="2016-10" db="EMBL/GenBank/DDBJ databases">
        <authorList>
            <person name="Varghese N."/>
            <person name="Submissions S."/>
        </authorList>
    </citation>
    <scope>NUCLEOTIDE SEQUENCE [LARGE SCALE GENOMIC DNA]</scope>
    <source>
        <strain evidence="2">DSM 25811 / CCM 8410 / LMG 26954 / E90</strain>
    </source>
</reference>